<feature type="transmembrane region" description="Helical" evidence="1">
    <location>
        <begin position="34"/>
        <end position="51"/>
    </location>
</feature>
<gene>
    <name evidence="2" type="ORF">FF011L_06990</name>
</gene>
<feature type="transmembrane region" description="Helical" evidence="1">
    <location>
        <begin position="58"/>
        <end position="77"/>
    </location>
</feature>
<sequence length="122" mass="13296">MSPEKKSLLLPVLLITIGTGWLLSTLGIAPEIDWVWTLGLAVIGLLTFAVGGFDKFTVVIGPFFILASGLSVLRQTNRLQPDIEIPIFVIAAGVLLMIARTRSIPIPNWIDQAATQRDTENQ</sequence>
<dbReference type="OrthoDB" id="215563at2"/>
<organism evidence="2 3">
    <name type="scientific">Roseimaritima multifibrata</name>
    <dbReference type="NCBI Taxonomy" id="1930274"/>
    <lineage>
        <taxon>Bacteria</taxon>
        <taxon>Pseudomonadati</taxon>
        <taxon>Planctomycetota</taxon>
        <taxon>Planctomycetia</taxon>
        <taxon>Pirellulales</taxon>
        <taxon>Pirellulaceae</taxon>
        <taxon>Roseimaritima</taxon>
    </lineage>
</organism>
<evidence type="ECO:0000313" key="3">
    <source>
        <dbReference type="Proteomes" id="UP000320672"/>
    </source>
</evidence>
<keyword evidence="1" id="KW-1133">Transmembrane helix</keyword>
<dbReference type="RefSeq" id="WP_145350131.1">
    <property type="nucleotide sequence ID" value="NZ_CP036262.1"/>
</dbReference>
<dbReference type="KEGG" id="rml:FF011L_06990"/>
<feature type="transmembrane region" description="Helical" evidence="1">
    <location>
        <begin position="7"/>
        <end position="28"/>
    </location>
</feature>
<evidence type="ECO:0000256" key="1">
    <source>
        <dbReference type="SAM" id="Phobius"/>
    </source>
</evidence>
<reference evidence="2 3" key="1">
    <citation type="submission" date="2019-02" db="EMBL/GenBank/DDBJ databases">
        <title>Deep-cultivation of Planctomycetes and their phenomic and genomic characterization uncovers novel biology.</title>
        <authorList>
            <person name="Wiegand S."/>
            <person name="Jogler M."/>
            <person name="Boedeker C."/>
            <person name="Pinto D."/>
            <person name="Vollmers J."/>
            <person name="Rivas-Marin E."/>
            <person name="Kohn T."/>
            <person name="Peeters S.H."/>
            <person name="Heuer A."/>
            <person name="Rast P."/>
            <person name="Oberbeckmann S."/>
            <person name="Bunk B."/>
            <person name="Jeske O."/>
            <person name="Meyerdierks A."/>
            <person name="Storesund J.E."/>
            <person name="Kallscheuer N."/>
            <person name="Luecker S."/>
            <person name="Lage O.M."/>
            <person name="Pohl T."/>
            <person name="Merkel B.J."/>
            <person name="Hornburger P."/>
            <person name="Mueller R.-W."/>
            <person name="Bruemmer F."/>
            <person name="Labrenz M."/>
            <person name="Spormann A.M."/>
            <person name="Op den Camp H."/>
            <person name="Overmann J."/>
            <person name="Amann R."/>
            <person name="Jetten M.S.M."/>
            <person name="Mascher T."/>
            <person name="Medema M.H."/>
            <person name="Devos D.P."/>
            <person name="Kaster A.-K."/>
            <person name="Ovreas L."/>
            <person name="Rohde M."/>
            <person name="Galperin M.Y."/>
            <person name="Jogler C."/>
        </authorList>
    </citation>
    <scope>NUCLEOTIDE SEQUENCE [LARGE SCALE GENOMIC DNA]</scope>
    <source>
        <strain evidence="2 3">FF011L</strain>
    </source>
</reference>
<accession>A0A517MAQ4</accession>
<name>A0A517MAQ4_9BACT</name>
<keyword evidence="1" id="KW-0812">Transmembrane</keyword>
<dbReference type="Proteomes" id="UP000320672">
    <property type="component" value="Chromosome"/>
</dbReference>
<keyword evidence="3" id="KW-1185">Reference proteome</keyword>
<evidence type="ECO:0000313" key="2">
    <source>
        <dbReference type="EMBL" id="QDS91963.1"/>
    </source>
</evidence>
<dbReference type="AlphaFoldDB" id="A0A517MAQ4"/>
<dbReference type="EMBL" id="CP036262">
    <property type="protein sequence ID" value="QDS91963.1"/>
    <property type="molecule type" value="Genomic_DNA"/>
</dbReference>
<keyword evidence="1" id="KW-0472">Membrane</keyword>
<proteinExistence type="predicted"/>
<feature type="transmembrane region" description="Helical" evidence="1">
    <location>
        <begin position="83"/>
        <end position="99"/>
    </location>
</feature>
<protein>
    <submittedName>
        <fullName evidence="2">Uncharacterized protein</fullName>
    </submittedName>
</protein>